<evidence type="ECO:0000256" key="5">
    <source>
        <dbReference type="ARBA" id="ARBA00022499"/>
    </source>
</evidence>
<evidence type="ECO:0000256" key="1">
    <source>
        <dbReference type="ARBA" id="ARBA00004300"/>
    </source>
</evidence>
<dbReference type="AlphaFoldDB" id="A0A507C864"/>
<feature type="chain" id="PRO_5021245515" description="Dynactin subunit 4" evidence="15">
    <location>
        <begin position="21"/>
        <end position="732"/>
    </location>
</feature>
<evidence type="ECO:0000256" key="10">
    <source>
        <dbReference type="ARBA" id="ARBA00023212"/>
    </source>
</evidence>
<comment type="caution">
    <text evidence="16">The sequence shown here is derived from an EMBL/GenBank/DDBJ whole genome shotgun (WGS) entry which is preliminary data.</text>
</comment>
<keyword evidence="10" id="KW-0206">Cytoskeleton</keyword>
<evidence type="ECO:0000256" key="8">
    <source>
        <dbReference type="ARBA" id="ARBA00022990"/>
    </source>
</evidence>
<dbReference type="Pfam" id="PF21203">
    <property type="entry name" value="ECM10"/>
    <property type="match status" value="1"/>
</dbReference>
<evidence type="ECO:0000313" key="17">
    <source>
        <dbReference type="Proteomes" id="UP000319731"/>
    </source>
</evidence>
<dbReference type="GeneID" id="42004300"/>
<sequence>MRHPIVLFLTIICTVCLSLAAPDDQERADSKSKIQVLHNIDDSGFTPRGIISFDTKKLKAGYTSTSESTSFAPDADLIYRIKLVTPGGGEIKTGIRRCLLVAAGFQETFTIHLDQSGKPFHVDYTVPANSCNKNSTSKSRRETAVFKPQVNIVQPADGARPSYTPMYGIHDGGKAAEQNFLQKYWMYIIPAVALMLLTGGAAEEPAAAGGARPRIQSEIMTLPSYALLPTPGIYVQCHCELDPTSQQQSIPSSKHQQEEQIHQASNTEDQIPNPPINADSYKLQTLPNLYWCDSCHQIKCWKCTLDQVACYFCPNCLFEVPSASVKADRNMCARNCFSCPICETTLAVVASIEITEGSTRESTTTPPTQSTTTTEPAPPVTHYLSCPTCHWDSRQVNIQFEKPTGLAMQLRKGEDERPDIKEFDALKEYFDRIIKISADASAAAAATMSKSMRSGGRGTKARTSMGWASLTGRKSERAETVEPYKTGVVDMQHHHVDELDIAQVSTLHQRLLQPEHQPRDVTQLGPRRIKLRTKLTRRCRTCEHILIKPEQKASVNKLTVKLTASDFLPTITIAPPFPSTPILETQPVRFVLRFANPTIQEISVSLATASANSESCDVTILAPSFTIPAYNELWEYDDDPPMPSSYSIERALQGLNSPTGIYEKRRNSTCIIVQVVPHGGRIEFPVMVSITRNVAIVTADSEVTESTGTSTTKQTTSYWAWVALGRTEASES</sequence>
<gene>
    <name evidence="16" type="ORF">SmJEL517_g03075</name>
</gene>
<evidence type="ECO:0000256" key="3">
    <source>
        <dbReference type="ARBA" id="ARBA00004657"/>
    </source>
</evidence>
<feature type="signal peptide" evidence="15">
    <location>
        <begin position="1"/>
        <end position="20"/>
    </location>
</feature>
<evidence type="ECO:0000256" key="7">
    <source>
        <dbReference type="ARBA" id="ARBA00022843"/>
    </source>
</evidence>
<evidence type="ECO:0000256" key="13">
    <source>
        <dbReference type="ARBA" id="ARBA00093507"/>
    </source>
</evidence>
<dbReference type="PANTHER" id="PTHR13034:SF2">
    <property type="entry name" value="DYNACTIN SUBUNIT 4"/>
    <property type="match status" value="1"/>
</dbReference>
<evidence type="ECO:0000256" key="4">
    <source>
        <dbReference type="ARBA" id="ARBA00022490"/>
    </source>
</evidence>
<dbReference type="OrthoDB" id="283815at2759"/>
<keyword evidence="4" id="KW-0963">Cytoplasm</keyword>
<keyword evidence="9" id="KW-0175">Coiled coil</keyword>
<keyword evidence="7" id="KW-0832">Ubl conjugation</keyword>
<dbReference type="InterPro" id="IPR008603">
    <property type="entry name" value="DCTN4"/>
</dbReference>
<keyword evidence="8" id="KW-0007">Acetylation</keyword>
<keyword evidence="6" id="KW-0597">Phosphoprotein</keyword>
<keyword evidence="15" id="KW-0732">Signal</keyword>
<dbReference type="GO" id="GO:0001725">
    <property type="term" value="C:stress fiber"/>
    <property type="evidence" value="ECO:0007669"/>
    <property type="project" value="UniProtKB-SubCell"/>
</dbReference>
<comment type="subcellular location">
    <subcellularLocation>
        <location evidence="1">Cytoplasm</location>
        <location evidence="1">Cytoskeleton</location>
        <location evidence="1">Microtubule organizing center</location>
        <location evidence="1">Centrosome</location>
    </subcellularLocation>
    <subcellularLocation>
        <location evidence="2">Cytoplasm</location>
        <location evidence="2">Cytoskeleton</location>
        <location evidence="2">Stress fiber</location>
    </subcellularLocation>
    <subcellularLocation>
        <location evidence="3">Cytoplasm</location>
        <location evidence="3">Myofibril</location>
    </subcellularLocation>
</comment>
<name>A0A507C864_9FUNG</name>
<dbReference type="Proteomes" id="UP000319731">
    <property type="component" value="Unassembled WGS sequence"/>
</dbReference>
<accession>A0A507C864</accession>
<reference evidence="16 17" key="1">
    <citation type="journal article" date="2019" name="Sci. Rep.">
        <title>Comparative genomics of chytrid fungi reveal insights into the obligate biotrophic and pathogenic lifestyle of Synchytrium endobioticum.</title>
        <authorList>
            <person name="van de Vossenberg B.T.L.H."/>
            <person name="Warris S."/>
            <person name="Nguyen H.D.T."/>
            <person name="van Gent-Pelzer M.P.E."/>
            <person name="Joly D.L."/>
            <person name="van de Geest H.C."/>
            <person name="Bonants P.J.M."/>
            <person name="Smith D.S."/>
            <person name="Levesque C.A."/>
            <person name="van der Lee T.A.J."/>
        </authorList>
    </citation>
    <scope>NUCLEOTIDE SEQUENCE [LARGE SCALE GENOMIC DNA]</scope>
    <source>
        <strain evidence="16 17">JEL517</strain>
    </source>
</reference>
<evidence type="ECO:0000256" key="15">
    <source>
        <dbReference type="SAM" id="SignalP"/>
    </source>
</evidence>
<feature type="compositionally biased region" description="Polar residues" evidence="14">
    <location>
        <begin position="245"/>
        <end position="254"/>
    </location>
</feature>
<dbReference type="Pfam" id="PF05502">
    <property type="entry name" value="Dynactin_p62"/>
    <property type="match status" value="2"/>
</dbReference>
<dbReference type="STRING" id="1806994.A0A507C864"/>
<feature type="compositionally biased region" description="Low complexity" evidence="14">
    <location>
        <begin position="356"/>
        <end position="375"/>
    </location>
</feature>
<protein>
    <recommendedName>
        <fullName evidence="12">Dynactin subunit 4</fullName>
    </recommendedName>
</protein>
<dbReference type="PANTHER" id="PTHR13034">
    <property type="entry name" value="DYNACTIN P62 SUBUNIT"/>
    <property type="match status" value="1"/>
</dbReference>
<evidence type="ECO:0000256" key="14">
    <source>
        <dbReference type="SAM" id="MobiDB-lite"/>
    </source>
</evidence>
<comment type="similarity">
    <text evidence="11">Belongs to the dynactin subunit 4 family.</text>
</comment>
<evidence type="ECO:0000256" key="6">
    <source>
        <dbReference type="ARBA" id="ARBA00022553"/>
    </source>
</evidence>
<dbReference type="EMBL" id="QEAO01000015">
    <property type="protein sequence ID" value="TPX34186.1"/>
    <property type="molecule type" value="Genomic_DNA"/>
</dbReference>
<dbReference type="GO" id="GO:0005869">
    <property type="term" value="C:dynactin complex"/>
    <property type="evidence" value="ECO:0007669"/>
    <property type="project" value="InterPro"/>
</dbReference>
<evidence type="ECO:0000256" key="9">
    <source>
        <dbReference type="ARBA" id="ARBA00023054"/>
    </source>
</evidence>
<feature type="region of interest" description="Disordered" evidence="14">
    <location>
        <begin position="356"/>
        <end position="378"/>
    </location>
</feature>
<comment type="subunit">
    <text evidence="13">Subunit of dynactin, a multiprotein complex part of a tripartite complex with dynein and a adapter, such as BICDL1, BICD2 or HOOK3. The dynactin complex is built around ACTR1A/ACTB filament and consists of an actin-related filament composed of a shoulder domain, a pointed end and a barbed end. Its length is defined by its flexible shoulder domain. The soulder is composed of 2 DCTN1 subunits, 4 DCTN2 and 2 DCTN3. The 4 DCNT2 (via N-terminus) bind the ACTR1A filament and act as molecular rulers to determine the length. The pointed end is important for binding dynein-dynactin cargo adapters. Consists of 4 subunits: ACTR10, DCNT4, DCTN5 and DCTN6. The barbed end is composed of a CAPZA1:CAPZB heterodimers, which binds ACTR1A/ACTB filament and dynactin and stabilizes dynactin. Interacts with ATP7B, but not ATP7A, in a copper-dependent manner. Interacts with ANK2; this interaction is required for localization at costameres. Interacts with N4BP2L1.</text>
</comment>
<dbReference type="RefSeq" id="XP_031024983.1">
    <property type="nucleotide sequence ID" value="XM_031169003.1"/>
</dbReference>
<feature type="region of interest" description="Disordered" evidence="14">
    <location>
        <begin position="245"/>
        <end position="276"/>
    </location>
</feature>
<evidence type="ECO:0000313" key="16">
    <source>
        <dbReference type="EMBL" id="TPX34186.1"/>
    </source>
</evidence>
<evidence type="ECO:0000256" key="11">
    <source>
        <dbReference type="ARBA" id="ARBA00034776"/>
    </source>
</evidence>
<evidence type="ECO:0000256" key="12">
    <source>
        <dbReference type="ARBA" id="ARBA00034864"/>
    </source>
</evidence>
<organism evidence="16 17">
    <name type="scientific">Synchytrium microbalum</name>
    <dbReference type="NCBI Taxonomy" id="1806994"/>
    <lineage>
        <taxon>Eukaryota</taxon>
        <taxon>Fungi</taxon>
        <taxon>Fungi incertae sedis</taxon>
        <taxon>Chytridiomycota</taxon>
        <taxon>Chytridiomycota incertae sedis</taxon>
        <taxon>Chytridiomycetes</taxon>
        <taxon>Synchytriales</taxon>
        <taxon>Synchytriaceae</taxon>
        <taxon>Synchytrium</taxon>
    </lineage>
</organism>
<proteinExistence type="inferred from homology"/>
<keyword evidence="5" id="KW-1017">Isopeptide bond</keyword>
<evidence type="ECO:0000256" key="2">
    <source>
        <dbReference type="ARBA" id="ARBA00004529"/>
    </source>
</evidence>
<dbReference type="CDD" id="cd22209">
    <property type="entry name" value="EMC10"/>
    <property type="match status" value="1"/>
</dbReference>
<keyword evidence="17" id="KW-1185">Reference proteome</keyword>